<comment type="caution">
    <text evidence="2">The sequence shown here is derived from an EMBL/GenBank/DDBJ whole genome shotgun (WGS) entry which is preliminary data.</text>
</comment>
<protein>
    <submittedName>
        <fullName evidence="2">Uncharacterized protein</fullName>
    </submittedName>
</protein>
<feature type="region of interest" description="Disordered" evidence="1">
    <location>
        <begin position="182"/>
        <end position="236"/>
    </location>
</feature>
<evidence type="ECO:0000313" key="2">
    <source>
        <dbReference type="EMBL" id="GJJ05934.1"/>
    </source>
</evidence>
<feature type="compositionally biased region" description="Polar residues" evidence="1">
    <location>
        <begin position="227"/>
        <end position="236"/>
    </location>
</feature>
<dbReference type="Proteomes" id="UP001050691">
    <property type="component" value="Unassembled WGS sequence"/>
</dbReference>
<feature type="compositionally biased region" description="Basic and acidic residues" evidence="1">
    <location>
        <begin position="189"/>
        <end position="208"/>
    </location>
</feature>
<evidence type="ECO:0000256" key="1">
    <source>
        <dbReference type="SAM" id="MobiDB-lite"/>
    </source>
</evidence>
<sequence>MGKISTGVVKCEMDANNPSTQKRSTQEYRGVSGRNLAFGGRKVSNSGNLGTAWLEIRRATAIEVNEVSTVNKKLTITWVASDHPDTGVPYATFIINFVLDESAMNGVMNSPSLSSPGISSITRASIRRSSTEERVVESAIQNLDSSNGDIVESKITPSAVESGISETVVQDSDSDVVQILNGSGAQKRGRSDSQTEDTPDVKRSRVDEAGAPTTSPTLNPQIPEITTPKTPVNDTQLPEVPVDAFTIPKMGLCKIPKIVIPSVPGVFLVGASVEDEIPDRPPPPVPDTPKSEEPTPKTPTQTQTPLPAPEVLVPETPSQTQTSKITVPETPVKNTQIQETQLDLSDDEGDDFESKLAIIEV</sequence>
<proteinExistence type="predicted"/>
<accession>A0AAV4ZZV4</accession>
<dbReference type="EMBL" id="BPWL01000001">
    <property type="protein sequence ID" value="GJJ05934.1"/>
    <property type="molecule type" value="Genomic_DNA"/>
</dbReference>
<dbReference type="AlphaFoldDB" id="A0AAV4ZZV4"/>
<name>A0AAV4ZZV4_9AGAM</name>
<evidence type="ECO:0000313" key="3">
    <source>
        <dbReference type="Proteomes" id="UP001050691"/>
    </source>
</evidence>
<feature type="compositionally biased region" description="Polar residues" evidence="1">
    <location>
        <begin position="332"/>
        <end position="343"/>
    </location>
</feature>
<feature type="region of interest" description="Disordered" evidence="1">
    <location>
        <begin position="274"/>
        <end position="350"/>
    </location>
</feature>
<gene>
    <name evidence="2" type="ORF">Clacol_000121</name>
</gene>
<keyword evidence="3" id="KW-1185">Reference proteome</keyword>
<reference evidence="2" key="1">
    <citation type="submission" date="2021-10" db="EMBL/GenBank/DDBJ databases">
        <title>De novo Genome Assembly of Clathrus columnatus (Basidiomycota, Fungi) Using Illumina and Nanopore Sequence Data.</title>
        <authorList>
            <person name="Ogiso-Tanaka E."/>
            <person name="Itagaki H."/>
            <person name="Hosoya T."/>
            <person name="Hosaka K."/>
        </authorList>
    </citation>
    <scope>NUCLEOTIDE SEQUENCE</scope>
    <source>
        <strain evidence="2">MO-923</strain>
    </source>
</reference>
<organism evidence="2 3">
    <name type="scientific">Clathrus columnatus</name>
    <dbReference type="NCBI Taxonomy" id="1419009"/>
    <lineage>
        <taxon>Eukaryota</taxon>
        <taxon>Fungi</taxon>
        <taxon>Dikarya</taxon>
        <taxon>Basidiomycota</taxon>
        <taxon>Agaricomycotina</taxon>
        <taxon>Agaricomycetes</taxon>
        <taxon>Phallomycetidae</taxon>
        <taxon>Phallales</taxon>
        <taxon>Clathraceae</taxon>
        <taxon>Clathrus</taxon>
    </lineage>
</organism>
<feature type="compositionally biased region" description="Polar residues" evidence="1">
    <location>
        <begin position="316"/>
        <end position="325"/>
    </location>
</feature>